<keyword evidence="4 7" id="KW-1133">Transmembrane helix</keyword>
<name>A0A8J7GQK6_9ACTN</name>
<feature type="transmembrane region" description="Helical" evidence="7">
    <location>
        <begin position="325"/>
        <end position="342"/>
    </location>
</feature>
<evidence type="ECO:0000256" key="1">
    <source>
        <dbReference type="ARBA" id="ARBA00004651"/>
    </source>
</evidence>
<comment type="similarity">
    <text evidence="6">Belongs to the ABC-4 integral membrane protein family.</text>
</comment>
<feature type="transmembrane region" description="Helical" evidence="7">
    <location>
        <begin position="761"/>
        <end position="785"/>
    </location>
</feature>
<sequence length="794" mass="80081">MLSLATVRQRWVSFVGTFVTLALGVALIASTLLVHLSAKPTIPERFAGTPVYVRSTGTPWSPDTVRALSDRIGAVPGVTAVVAERAFYAQLLIDGRPFGRPDARDPQGHAWSVAGLAPYPVRDGRAPTAPGEVVVGRSAGLAPGARVTVLTATGPAPYTVTGTVDGPGLYVADDVAAGLSGGTRLLGVRGTGGVAAITAAVGGAGTVLSGDGRSALEEHSVSGTREIGSQVLTGMVGLAAFCTVFVVASTFAFAANQRRREFGLLRAIGATPRQIRRTVYGEALGIGALAGAVGAALGALVAPALGGVLVEVGFEPPGFVTRTPLWPVAAAYCAGLLVAVLGSGSASRRAGAVGPVEALREAAVDTRPMTRARWICGGLCAAVGIVFALATPAAGDTDMMVLSMLAAMALMVSMTLLAPVVIPPVVRLVTWPLGRLAGATGILARESSLTAVRRTASIAAPVIVTVGFAALILGQVATVSAAYRSRGTTAVEHQAVVRPDGTPGLSDAVLAALPAGRTVAYTATDLYVGGRTRLAGGVDPAAVRAVVRAGSLADLGADDTVVVAAEPATDGRPAAVGDLMPVTFADGRTATLRVVAVIDPLAEVELLLPRSTVRAHDPAALTELAYVDGVGLADLRAAVSGLGATAVAGKDYESDSSARDDVLVRIFVLTLIGLSVGYTGIAIANTLVMATAGRRRDFAVLRLSGGTAGQVLRVVAAESLMVVGIGAALGLGVSVAALIGVRSGISQALKAPVDLLIPWDQVGGVIGACVLLGLAASVLPARWALRQRAVGVRE</sequence>
<evidence type="ECO:0000256" key="2">
    <source>
        <dbReference type="ARBA" id="ARBA00022475"/>
    </source>
</evidence>
<reference evidence="9" key="1">
    <citation type="submission" date="2020-11" db="EMBL/GenBank/DDBJ databases">
        <title>Sequencing the genomes of 1000 actinobacteria strains.</title>
        <authorList>
            <person name="Klenk H.-P."/>
        </authorList>
    </citation>
    <scope>NUCLEOTIDE SEQUENCE</scope>
    <source>
        <strain evidence="9">DSM 45356</strain>
    </source>
</reference>
<evidence type="ECO:0000313" key="10">
    <source>
        <dbReference type="Proteomes" id="UP000622552"/>
    </source>
</evidence>
<evidence type="ECO:0000256" key="5">
    <source>
        <dbReference type="ARBA" id="ARBA00023136"/>
    </source>
</evidence>
<feature type="transmembrane region" description="Helical" evidence="7">
    <location>
        <begin position="283"/>
        <end position="305"/>
    </location>
</feature>
<proteinExistence type="inferred from homology"/>
<feature type="transmembrane region" description="Helical" evidence="7">
    <location>
        <begin position="400"/>
        <end position="426"/>
    </location>
</feature>
<dbReference type="Pfam" id="PF02687">
    <property type="entry name" value="FtsX"/>
    <property type="match status" value="2"/>
</dbReference>
<accession>A0A8J7GQK6</accession>
<feature type="transmembrane region" description="Helical" evidence="7">
    <location>
        <begin position="12"/>
        <end position="36"/>
    </location>
</feature>
<dbReference type="PANTHER" id="PTHR30572">
    <property type="entry name" value="MEMBRANE COMPONENT OF TRANSPORTER-RELATED"/>
    <property type="match status" value="1"/>
</dbReference>
<keyword evidence="2" id="KW-1003">Cell membrane</keyword>
<gene>
    <name evidence="9" type="ORF">IW245_003308</name>
</gene>
<evidence type="ECO:0000256" key="7">
    <source>
        <dbReference type="SAM" id="Phobius"/>
    </source>
</evidence>
<dbReference type="EMBL" id="JADOUF010000001">
    <property type="protein sequence ID" value="MBG6137114.1"/>
    <property type="molecule type" value="Genomic_DNA"/>
</dbReference>
<evidence type="ECO:0000256" key="6">
    <source>
        <dbReference type="ARBA" id="ARBA00038076"/>
    </source>
</evidence>
<feature type="domain" description="ABC3 transporter permease C-terminal" evidence="8">
    <location>
        <begin position="235"/>
        <end position="350"/>
    </location>
</feature>
<keyword evidence="5 7" id="KW-0472">Membrane</keyword>
<feature type="transmembrane region" description="Helical" evidence="7">
    <location>
        <begin position="458"/>
        <end position="483"/>
    </location>
</feature>
<comment type="subcellular location">
    <subcellularLocation>
        <location evidence="1">Cell membrane</location>
        <topology evidence="1">Multi-pass membrane protein</topology>
    </subcellularLocation>
</comment>
<dbReference type="InterPro" id="IPR003838">
    <property type="entry name" value="ABC3_permease_C"/>
</dbReference>
<dbReference type="GO" id="GO:0005886">
    <property type="term" value="C:plasma membrane"/>
    <property type="evidence" value="ECO:0007669"/>
    <property type="project" value="UniProtKB-SubCell"/>
</dbReference>
<dbReference type="AlphaFoldDB" id="A0A8J7GQK6"/>
<comment type="caution">
    <text evidence="9">The sequence shown here is derived from an EMBL/GenBank/DDBJ whole genome shotgun (WGS) entry which is preliminary data.</text>
</comment>
<dbReference type="GO" id="GO:0022857">
    <property type="term" value="F:transmembrane transporter activity"/>
    <property type="evidence" value="ECO:0007669"/>
    <property type="project" value="TreeGrafter"/>
</dbReference>
<dbReference type="Proteomes" id="UP000622552">
    <property type="component" value="Unassembled WGS sequence"/>
</dbReference>
<evidence type="ECO:0000256" key="3">
    <source>
        <dbReference type="ARBA" id="ARBA00022692"/>
    </source>
</evidence>
<keyword evidence="10" id="KW-1185">Reference proteome</keyword>
<dbReference type="RefSeq" id="WP_197004016.1">
    <property type="nucleotide sequence ID" value="NZ_BONS01000022.1"/>
</dbReference>
<evidence type="ECO:0000256" key="4">
    <source>
        <dbReference type="ARBA" id="ARBA00022989"/>
    </source>
</evidence>
<protein>
    <submittedName>
        <fullName evidence="9">Putative ABC transport system permease protein</fullName>
    </submittedName>
</protein>
<keyword evidence="3 7" id="KW-0812">Transmembrane</keyword>
<feature type="transmembrane region" description="Helical" evidence="7">
    <location>
        <begin position="374"/>
        <end position="394"/>
    </location>
</feature>
<dbReference type="InterPro" id="IPR050250">
    <property type="entry name" value="Macrolide_Exporter_MacB"/>
</dbReference>
<evidence type="ECO:0000259" key="8">
    <source>
        <dbReference type="Pfam" id="PF02687"/>
    </source>
</evidence>
<organism evidence="9 10">
    <name type="scientific">Longispora fulva</name>
    <dbReference type="NCBI Taxonomy" id="619741"/>
    <lineage>
        <taxon>Bacteria</taxon>
        <taxon>Bacillati</taxon>
        <taxon>Actinomycetota</taxon>
        <taxon>Actinomycetes</taxon>
        <taxon>Micromonosporales</taxon>
        <taxon>Micromonosporaceae</taxon>
        <taxon>Longispora</taxon>
    </lineage>
</organism>
<evidence type="ECO:0000313" key="9">
    <source>
        <dbReference type="EMBL" id="MBG6137114.1"/>
    </source>
</evidence>
<feature type="transmembrane region" description="Helical" evidence="7">
    <location>
        <begin position="711"/>
        <end position="741"/>
    </location>
</feature>
<feature type="transmembrane region" description="Helical" evidence="7">
    <location>
        <begin position="666"/>
        <end position="690"/>
    </location>
</feature>
<feature type="domain" description="ABC3 transporter permease C-terminal" evidence="8">
    <location>
        <begin position="671"/>
        <end position="786"/>
    </location>
</feature>
<dbReference type="PANTHER" id="PTHR30572:SF4">
    <property type="entry name" value="ABC TRANSPORTER PERMEASE YTRF"/>
    <property type="match status" value="1"/>
</dbReference>
<feature type="transmembrane region" description="Helical" evidence="7">
    <location>
        <begin position="231"/>
        <end position="255"/>
    </location>
</feature>